<gene>
    <name evidence="1" type="ORF">OFAG_02363</name>
</gene>
<evidence type="ECO:0000313" key="2">
    <source>
        <dbReference type="Proteomes" id="UP000003973"/>
    </source>
</evidence>
<sequence>MYNMHICQKVWFCGCACSWNFPCFLRNLRKKRRTSLSYNWLLNKLIWFLKLPMSGLMRRHLPSSIPKQGSFATSVFYFGPELPGFAVCFPISNWISDYAEKRN</sequence>
<keyword evidence="2" id="KW-1185">Reference proteome</keyword>
<protein>
    <submittedName>
        <fullName evidence="1">Uncharacterized protein</fullName>
    </submittedName>
</protein>
<evidence type="ECO:0000313" key="1">
    <source>
        <dbReference type="EMBL" id="EQM95345.1"/>
    </source>
</evidence>
<name>T5LQZ6_9BURK</name>
<dbReference type="HOGENOM" id="CLU_2260944_0_0_4"/>
<organism evidence="1 2">
    <name type="scientific">Oxalobacter paraformigenes</name>
    <dbReference type="NCBI Taxonomy" id="556268"/>
    <lineage>
        <taxon>Bacteria</taxon>
        <taxon>Pseudomonadati</taxon>
        <taxon>Pseudomonadota</taxon>
        <taxon>Betaproteobacteria</taxon>
        <taxon>Burkholderiales</taxon>
        <taxon>Oxalobacteraceae</taxon>
        <taxon>Oxalobacter</taxon>
    </lineage>
</organism>
<reference evidence="1" key="1">
    <citation type="submission" date="2011-10" db="EMBL/GenBank/DDBJ databases">
        <title>The Genome Sequence of Oxalobacter formigenes HOxBLS.</title>
        <authorList>
            <consortium name="The Broad Institute Genome Sequencing Platform"/>
            <person name="Earl A."/>
            <person name="Ward D."/>
            <person name="Feldgarden M."/>
            <person name="Gevers D."/>
            <person name="Allison M.J."/>
            <person name="Humphrey S."/>
            <person name="Young S.K."/>
            <person name="Zeng Q."/>
            <person name="Gargeya S."/>
            <person name="Fitzgerald M."/>
            <person name="Haas B."/>
            <person name="Abouelleil A."/>
            <person name="Alvarado L."/>
            <person name="Arachchi H.M."/>
            <person name="Berlin A."/>
            <person name="Brown A."/>
            <person name="Chapman S.B."/>
            <person name="Chen Z."/>
            <person name="Dunbar C."/>
            <person name="Freedman E."/>
            <person name="Gearin G."/>
            <person name="Goldberg J."/>
            <person name="Griggs A."/>
            <person name="Gujja S."/>
            <person name="Heiman D."/>
            <person name="Howarth C."/>
            <person name="Larson L."/>
            <person name="Lui A."/>
            <person name="MacDonald P.J.P."/>
            <person name="Montmayeur A."/>
            <person name="Murphy C."/>
            <person name="Neiman D."/>
            <person name="Pearson M."/>
            <person name="Priest M."/>
            <person name="Roberts A."/>
            <person name="Saif S."/>
            <person name="Shea T."/>
            <person name="Shenoy N."/>
            <person name="Sisk P."/>
            <person name="Stolte C."/>
            <person name="Sykes S."/>
            <person name="Wortman J."/>
            <person name="Nusbaum C."/>
            <person name="Birren B."/>
        </authorList>
    </citation>
    <scope>NUCLEOTIDE SEQUENCE [LARGE SCALE GENOMIC DNA]</scope>
    <source>
        <strain evidence="1">HOxBLS</strain>
    </source>
</reference>
<dbReference type="EMBL" id="ACDP02000001">
    <property type="protein sequence ID" value="EQM95345.1"/>
    <property type="molecule type" value="Genomic_DNA"/>
</dbReference>
<accession>T5LQZ6</accession>
<comment type="caution">
    <text evidence="1">The sequence shown here is derived from an EMBL/GenBank/DDBJ whole genome shotgun (WGS) entry which is preliminary data.</text>
</comment>
<proteinExistence type="predicted"/>
<dbReference type="AlphaFoldDB" id="T5LQZ6"/>
<dbReference type="Proteomes" id="UP000003973">
    <property type="component" value="Unassembled WGS sequence"/>
</dbReference>